<evidence type="ECO:0000313" key="1">
    <source>
        <dbReference type="EMBL" id="AII28005.1"/>
    </source>
</evidence>
<dbReference type="KEGG" id="vg:20283391"/>
<evidence type="ECO:0000313" key="2">
    <source>
        <dbReference type="Proteomes" id="UP000028664"/>
    </source>
</evidence>
<protein>
    <submittedName>
        <fullName evidence="1">Uncharacterized protein</fullName>
    </submittedName>
</protein>
<dbReference type="RefSeq" id="YP_009056373.1">
    <property type="nucleotide sequence ID" value="NC_024792.1"/>
</dbReference>
<dbReference type="OrthoDB" id="33916at10239"/>
<accession>A0A076GDB7</accession>
<keyword evidence="2" id="KW-1185">Reference proteome</keyword>
<reference evidence="1 2" key="1">
    <citation type="submission" date="2014-06" db="EMBL/GenBank/DDBJ databases">
        <title>Bioinformatic genomic analysis of Bacillus phage Bobb.</title>
        <authorList>
            <person name="Lewis H.M.N."/>
            <person name="Temple L."/>
            <person name="Barth R.N."/>
            <person name="Bowles K.M."/>
            <person name="Churchin D.I."/>
            <person name="Scott-Croshaw C."/>
            <person name="Glasgow G.H."/>
            <person name="Gloe M.W."/>
            <person name="McGough T.M."/>
            <person name="Nutbrown S.A."/>
            <person name="Romulus S.R."/>
            <person name="Sanders K.A.M."/>
            <person name="Diachok C.R."/>
            <person name="Serigano J.P."/>
            <person name="Shin D."/>
            <person name="Suresh M.H."/>
            <person name="Conner A.R.N."/>
            <person name="Korba R.M."/>
            <person name="Livermore R.J."/>
            <person name="Rohlf M.B."/>
            <person name="Utterback S.D."/>
            <person name="Wilson V.E."/>
        </authorList>
    </citation>
    <scope>NUCLEOTIDE SEQUENCE [LARGE SCALE GENOMIC DNA]</scope>
</reference>
<name>A0A076GDB7_9CAUD</name>
<dbReference type="Proteomes" id="UP000028664">
    <property type="component" value="Segment"/>
</dbReference>
<dbReference type="EMBL" id="KM051843">
    <property type="protein sequence ID" value="AII28005.1"/>
    <property type="molecule type" value="Genomic_DNA"/>
</dbReference>
<sequence length="104" mass="12638">MKSREPLPERAEYFEALRPREEKERAPSCTNSPHQWYLHDIQFKYIEHDDAMYEVEVELVGHYYILHCKTCHEMRRLNPAEMEIFSSHFDIDGYKETKTKEDNE</sequence>
<organism evidence="1 2">
    <name type="scientific">Bacillus phage Bobb</name>
    <dbReference type="NCBI Taxonomy" id="1527469"/>
    <lineage>
        <taxon>Viruses</taxon>
        <taxon>Duplodnaviria</taxon>
        <taxon>Heunggongvirae</taxon>
        <taxon>Uroviricota</taxon>
        <taxon>Caudoviricetes</taxon>
        <taxon>Herelleviridae</taxon>
        <taxon>Bastillevirinae</taxon>
        <taxon>Agatevirus</taxon>
        <taxon>Agatevirus bobb</taxon>
    </lineage>
</organism>
<dbReference type="GeneID" id="20283391"/>
<proteinExistence type="predicted"/>